<keyword evidence="4" id="KW-1134">Transmembrane beta strand</keyword>
<keyword evidence="10" id="KW-0998">Cell outer membrane</keyword>
<name>B9BIN4_9BURK</name>
<evidence type="ECO:0000256" key="1">
    <source>
        <dbReference type="ARBA" id="ARBA00004571"/>
    </source>
</evidence>
<evidence type="ECO:0000313" key="13">
    <source>
        <dbReference type="Proteomes" id="UP000004535"/>
    </source>
</evidence>
<keyword evidence="9" id="KW-0472">Membrane</keyword>
<dbReference type="AlphaFoldDB" id="B9BIN4"/>
<keyword evidence="8" id="KW-0626">Porin</keyword>
<dbReference type="PRINTS" id="PR00184">
    <property type="entry name" value="NEISSPPORIN"/>
</dbReference>
<evidence type="ECO:0000256" key="7">
    <source>
        <dbReference type="ARBA" id="ARBA00023065"/>
    </source>
</evidence>
<comment type="subcellular location">
    <subcellularLocation>
        <location evidence="1">Cell outer membrane</location>
        <topology evidence="1">Multi-pass membrane protein</topology>
    </subcellularLocation>
</comment>
<evidence type="ECO:0000256" key="10">
    <source>
        <dbReference type="ARBA" id="ARBA00023237"/>
    </source>
</evidence>
<protein>
    <submittedName>
        <fullName evidence="12">Outer membrane porin</fullName>
    </submittedName>
</protein>
<dbReference type="GO" id="GO:0009279">
    <property type="term" value="C:cell outer membrane"/>
    <property type="evidence" value="ECO:0007669"/>
    <property type="project" value="UniProtKB-SubCell"/>
</dbReference>
<evidence type="ECO:0000256" key="5">
    <source>
        <dbReference type="ARBA" id="ARBA00022692"/>
    </source>
</evidence>
<gene>
    <name evidence="12" type="ORF">BURMUCGD2_4940</name>
</gene>
<dbReference type="InterPro" id="IPR050298">
    <property type="entry name" value="Gram-neg_bact_OMP"/>
</dbReference>
<evidence type="ECO:0000259" key="11">
    <source>
        <dbReference type="Pfam" id="PF13609"/>
    </source>
</evidence>
<keyword evidence="6" id="KW-0732">Signal</keyword>
<dbReference type="Gene3D" id="2.40.160.10">
    <property type="entry name" value="Porin"/>
    <property type="match status" value="1"/>
</dbReference>
<dbReference type="Proteomes" id="UP000004535">
    <property type="component" value="Unassembled WGS sequence"/>
</dbReference>
<dbReference type="InterPro" id="IPR023614">
    <property type="entry name" value="Porin_dom_sf"/>
</dbReference>
<dbReference type="PANTHER" id="PTHR34501:SF9">
    <property type="entry name" value="MAJOR OUTER MEMBRANE PROTEIN P.IA"/>
    <property type="match status" value="1"/>
</dbReference>
<comment type="caution">
    <text evidence="12">The sequence shown here is derived from an EMBL/GenBank/DDBJ whole genome shotgun (WGS) entry which is preliminary data.</text>
</comment>
<dbReference type="PRINTS" id="PR00182">
    <property type="entry name" value="ECOLNEIPORIN"/>
</dbReference>
<reference evidence="12 13" key="1">
    <citation type="journal article" date="2012" name="J. Bacteriol.">
        <title>Draft Genome Sequence Determination for Cystic Fibrosis and Chronic Granulomatous Disease Burkholderia multivorans Isolates.</title>
        <authorList>
            <person name="Varga J.J."/>
            <person name="Losada L."/>
            <person name="Zelazny A.M."/>
            <person name="Brinkac L."/>
            <person name="Harkins D."/>
            <person name="Radune D."/>
            <person name="Hostetler J."/>
            <person name="Sampaio E.P."/>
            <person name="Ronning C.M."/>
            <person name="Nierman W.C."/>
            <person name="Greenberg D.E."/>
            <person name="Holland S.M."/>
            <person name="Goldberg J.B."/>
        </authorList>
    </citation>
    <scope>NUCLEOTIDE SEQUENCE [LARGE SCALE GENOMIC DNA]</scope>
    <source>
        <strain evidence="12 13">CGD2</strain>
    </source>
</reference>
<accession>B9BIN4</accession>
<evidence type="ECO:0000256" key="3">
    <source>
        <dbReference type="ARBA" id="ARBA00022448"/>
    </source>
</evidence>
<dbReference type="SUPFAM" id="SSF56935">
    <property type="entry name" value="Porins"/>
    <property type="match status" value="1"/>
</dbReference>
<dbReference type="GO" id="GO:0034220">
    <property type="term" value="P:monoatomic ion transmembrane transport"/>
    <property type="evidence" value="ECO:0007669"/>
    <property type="project" value="InterPro"/>
</dbReference>
<dbReference type="EMBL" id="ACFC01000001">
    <property type="protein sequence ID" value="EEE09567.1"/>
    <property type="molecule type" value="Genomic_DNA"/>
</dbReference>
<dbReference type="CDD" id="cd00342">
    <property type="entry name" value="gram_neg_porins"/>
    <property type="match status" value="1"/>
</dbReference>
<keyword evidence="3" id="KW-0813">Transport</keyword>
<dbReference type="GO" id="GO:0046930">
    <property type="term" value="C:pore complex"/>
    <property type="evidence" value="ECO:0007669"/>
    <property type="project" value="UniProtKB-KW"/>
</dbReference>
<evidence type="ECO:0000256" key="4">
    <source>
        <dbReference type="ARBA" id="ARBA00022452"/>
    </source>
</evidence>
<feature type="domain" description="Porin" evidence="11">
    <location>
        <begin position="50"/>
        <end position="398"/>
    </location>
</feature>
<evidence type="ECO:0000256" key="9">
    <source>
        <dbReference type="ARBA" id="ARBA00023136"/>
    </source>
</evidence>
<evidence type="ECO:0000313" key="12">
    <source>
        <dbReference type="EMBL" id="EEE09567.1"/>
    </source>
</evidence>
<proteinExistence type="predicted"/>
<dbReference type="InterPro" id="IPR033900">
    <property type="entry name" value="Gram_neg_porin_domain"/>
</dbReference>
<evidence type="ECO:0000256" key="2">
    <source>
        <dbReference type="ARBA" id="ARBA00011233"/>
    </source>
</evidence>
<evidence type="ECO:0000256" key="8">
    <source>
        <dbReference type="ARBA" id="ARBA00023114"/>
    </source>
</evidence>
<dbReference type="InterPro" id="IPR001702">
    <property type="entry name" value="Porin_Gram-ve"/>
</dbReference>
<dbReference type="InterPro" id="IPR002299">
    <property type="entry name" value="Porin_Neis"/>
</dbReference>
<keyword evidence="5" id="KW-0812">Transmembrane</keyword>
<keyword evidence="7" id="KW-0406">Ion transport</keyword>
<organism evidence="12 13">
    <name type="scientific">Burkholderia multivorans CGD2</name>
    <dbReference type="NCBI Taxonomy" id="513052"/>
    <lineage>
        <taxon>Bacteria</taxon>
        <taxon>Pseudomonadati</taxon>
        <taxon>Pseudomonadota</taxon>
        <taxon>Betaproteobacteria</taxon>
        <taxon>Burkholderiales</taxon>
        <taxon>Burkholderiaceae</taxon>
        <taxon>Burkholderia</taxon>
        <taxon>Burkholderia cepacia complex</taxon>
    </lineage>
</organism>
<dbReference type="GO" id="GO:0015288">
    <property type="term" value="F:porin activity"/>
    <property type="evidence" value="ECO:0007669"/>
    <property type="project" value="UniProtKB-KW"/>
</dbReference>
<dbReference type="PANTHER" id="PTHR34501">
    <property type="entry name" value="PROTEIN YDDL-RELATED"/>
    <property type="match status" value="1"/>
</dbReference>
<sequence length="439" mass="45877">MTDRAYWETIGNPSELRRHVLAHVSQDHTRKESFFEDGESMKKRVVVAMTAAGLAAATAAHAQSSVTLYGIVDNGLAYQNNAAPSTGATSGGHSKVSMSTGVWAGSRFGLKGNEDLGGGTKAIFQLEAGVNTATGASQWTGGIFTRQAWVGLTNAAYGTLTAGRQYTAYYTLLSPYSPTTWLTGAYGAHPGDIDSLDTSYRANNSLVYMSPKFYGFTVGGSYSFGGVPGSVNRGSTWSAAIQYLNGPAGIAVGYQRVNNSTLGGGAWGDNSTVTSGGQPAVSAINNGYATAQSQQRLGVTAGYQFTPAWDVSVSYTNVQYIPGIGSSFHNTAIFNTAGAVLHWKAAAQWDFAAGYSYTAATKSNGISSSAKYHQVTLSQYYSLSKRTGLYALEAYQHASGNTLSRAGAIQSATTQIGDGVAAGAGQNQIAVGVGMIHRF</sequence>
<comment type="subunit">
    <text evidence="2">Homotrimer.</text>
</comment>
<evidence type="ECO:0000256" key="6">
    <source>
        <dbReference type="ARBA" id="ARBA00022729"/>
    </source>
</evidence>
<dbReference type="Pfam" id="PF13609">
    <property type="entry name" value="Porin_4"/>
    <property type="match status" value="1"/>
</dbReference>